<feature type="compositionally biased region" description="Basic and acidic residues" evidence="1">
    <location>
        <begin position="26"/>
        <end position="56"/>
    </location>
</feature>
<keyword evidence="3" id="KW-1185">Reference proteome</keyword>
<protein>
    <submittedName>
        <fullName evidence="2">Uncharacterized protein</fullName>
    </submittedName>
</protein>
<feature type="region of interest" description="Disordered" evidence="1">
    <location>
        <begin position="26"/>
        <end position="61"/>
    </location>
</feature>
<sequence>MPKKLSHNTKGLQNREYWFTRFDRPRSDRIGRCGKGERGHWDNKSERRTESSREQEQSPGRWGVFRLQQWRDSVTTGTSPGLAGLSEGICWFLIPYCHLWAVVPARTSHQNLDTKPEREGSNGIWYDDGKMVEMKCGGSREKAKPCSRQIARQPERSTQPRLGEILRTTPWPCLVRSAVLTTSVAGEPPSPLRVLCHLAGMLAFGNISSTQRKC</sequence>
<evidence type="ECO:0000256" key="1">
    <source>
        <dbReference type="SAM" id="MobiDB-lite"/>
    </source>
</evidence>
<dbReference type="EMBL" id="QPFP01000001">
    <property type="protein sequence ID" value="TEB40043.1"/>
    <property type="molecule type" value="Genomic_DNA"/>
</dbReference>
<comment type="caution">
    <text evidence="2">The sequence shown here is derived from an EMBL/GenBank/DDBJ whole genome shotgun (WGS) entry which is preliminary data.</text>
</comment>
<accession>A0A4Y7U0U1</accession>
<evidence type="ECO:0000313" key="3">
    <source>
        <dbReference type="Proteomes" id="UP000298030"/>
    </source>
</evidence>
<reference evidence="2 3" key="1">
    <citation type="journal article" date="2019" name="Nat. Ecol. Evol.">
        <title>Megaphylogeny resolves global patterns of mushroom evolution.</title>
        <authorList>
            <person name="Varga T."/>
            <person name="Krizsan K."/>
            <person name="Foldi C."/>
            <person name="Dima B."/>
            <person name="Sanchez-Garcia M."/>
            <person name="Sanchez-Ramirez S."/>
            <person name="Szollosi G.J."/>
            <person name="Szarkandi J.G."/>
            <person name="Papp V."/>
            <person name="Albert L."/>
            <person name="Andreopoulos W."/>
            <person name="Angelini C."/>
            <person name="Antonin V."/>
            <person name="Barry K.W."/>
            <person name="Bougher N.L."/>
            <person name="Buchanan P."/>
            <person name="Buyck B."/>
            <person name="Bense V."/>
            <person name="Catcheside P."/>
            <person name="Chovatia M."/>
            <person name="Cooper J."/>
            <person name="Damon W."/>
            <person name="Desjardin D."/>
            <person name="Finy P."/>
            <person name="Geml J."/>
            <person name="Haridas S."/>
            <person name="Hughes K."/>
            <person name="Justo A."/>
            <person name="Karasinski D."/>
            <person name="Kautmanova I."/>
            <person name="Kiss B."/>
            <person name="Kocsube S."/>
            <person name="Kotiranta H."/>
            <person name="LaButti K.M."/>
            <person name="Lechner B.E."/>
            <person name="Liimatainen K."/>
            <person name="Lipzen A."/>
            <person name="Lukacs Z."/>
            <person name="Mihaltcheva S."/>
            <person name="Morgado L.N."/>
            <person name="Niskanen T."/>
            <person name="Noordeloos M.E."/>
            <person name="Ohm R.A."/>
            <person name="Ortiz-Santana B."/>
            <person name="Ovrebo C."/>
            <person name="Racz N."/>
            <person name="Riley R."/>
            <person name="Savchenko A."/>
            <person name="Shiryaev A."/>
            <person name="Soop K."/>
            <person name="Spirin V."/>
            <person name="Szebenyi C."/>
            <person name="Tomsovsky M."/>
            <person name="Tulloss R.E."/>
            <person name="Uehling J."/>
            <person name="Grigoriev I.V."/>
            <person name="Vagvolgyi C."/>
            <person name="Papp T."/>
            <person name="Martin F.M."/>
            <person name="Miettinen O."/>
            <person name="Hibbett D.S."/>
            <person name="Nagy L.G."/>
        </authorList>
    </citation>
    <scope>NUCLEOTIDE SEQUENCE [LARGE SCALE GENOMIC DNA]</scope>
    <source>
        <strain evidence="2 3">FP101781</strain>
    </source>
</reference>
<dbReference type="AlphaFoldDB" id="A0A4Y7U0U1"/>
<organism evidence="2 3">
    <name type="scientific">Coprinellus micaceus</name>
    <name type="common">Glistening ink-cap mushroom</name>
    <name type="synonym">Coprinus micaceus</name>
    <dbReference type="NCBI Taxonomy" id="71717"/>
    <lineage>
        <taxon>Eukaryota</taxon>
        <taxon>Fungi</taxon>
        <taxon>Dikarya</taxon>
        <taxon>Basidiomycota</taxon>
        <taxon>Agaricomycotina</taxon>
        <taxon>Agaricomycetes</taxon>
        <taxon>Agaricomycetidae</taxon>
        <taxon>Agaricales</taxon>
        <taxon>Agaricineae</taxon>
        <taxon>Psathyrellaceae</taxon>
        <taxon>Coprinellus</taxon>
    </lineage>
</organism>
<gene>
    <name evidence="2" type="ORF">FA13DRAFT_1704149</name>
</gene>
<evidence type="ECO:0000313" key="2">
    <source>
        <dbReference type="EMBL" id="TEB40043.1"/>
    </source>
</evidence>
<name>A0A4Y7U0U1_COPMI</name>
<dbReference type="Proteomes" id="UP000298030">
    <property type="component" value="Unassembled WGS sequence"/>
</dbReference>
<proteinExistence type="predicted"/>